<dbReference type="Proteomes" id="UP000768646">
    <property type="component" value="Unassembled WGS sequence"/>
</dbReference>
<protein>
    <submittedName>
        <fullName evidence="1">Uncharacterized protein</fullName>
    </submittedName>
</protein>
<reference evidence="1 2" key="1">
    <citation type="journal article" date="2021" name="Commun. Biol.">
        <title>Genomic insights into the host specific adaptation of the Pneumocystis genus.</title>
        <authorList>
            <person name="Cisse O.H."/>
            <person name="Ma L."/>
            <person name="Dekker J.P."/>
            <person name="Khil P.P."/>
            <person name="Youn J.-H."/>
            <person name="Brenchley J.M."/>
            <person name="Blair R."/>
            <person name="Pahar B."/>
            <person name="Chabe M."/>
            <person name="Van Rompay K.K.A."/>
            <person name="Keesler R."/>
            <person name="Sukura A."/>
            <person name="Hirsch V."/>
            <person name="Kutty G."/>
            <person name="Liu Y."/>
            <person name="Peng L."/>
            <person name="Chen J."/>
            <person name="Song J."/>
            <person name="Weissenbacher-Lang C."/>
            <person name="Xu J."/>
            <person name="Upham N.S."/>
            <person name="Stajich J.E."/>
            <person name="Cuomo C.A."/>
            <person name="Cushion M.T."/>
            <person name="Kovacs J.A."/>
        </authorList>
    </citation>
    <scope>NUCLEOTIDE SEQUENCE [LARGE SCALE GENOMIC DNA]</scope>
    <source>
        <strain evidence="1 2">RABM</strain>
    </source>
</reference>
<keyword evidence="2" id="KW-1185">Reference proteome</keyword>
<gene>
    <name evidence="1" type="ORF">PORY_000555</name>
</gene>
<proteinExistence type="predicted"/>
<accession>A0ACB7CHV2</accession>
<dbReference type="EMBL" id="JABTEG010000001">
    <property type="protein sequence ID" value="KAG4306567.1"/>
    <property type="molecule type" value="Genomic_DNA"/>
</dbReference>
<evidence type="ECO:0000313" key="1">
    <source>
        <dbReference type="EMBL" id="KAG4306567.1"/>
    </source>
</evidence>
<comment type="caution">
    <text evidence="1">The sequence shown here is derived from an EMBL/GenBank/DDBJ whole genome shotgun (WGS) entry which is preliminary data.</text>
</comment>
<evidence type="ECO:0000313" key="2">
    <source>
        <dbReference type="Proteomes" id="UP000768646"/>
    </source>
</evidence>
<sequence>MREDQTFKLPEPGTIYDLPQCELNYVYVTRQVLPKLKKENEESPEDIFDIIEHGPFVITGFIHMNEEIQCIYNVSNIIKIHDNSVKFARTSRKTVFIKLRNVYLYKIEQLSNNSLIIWVIGQRALYAIRNVSDEYKETFNIVMDKANLYLCLKSIRKNETKECIFTFSEYLEQISYVYSEKILKIKNKLVKYSKFLFFMMLDDISLNWPVSLFFKGLKELCNDSFEAAKLNKKKVEILRNEAINTLKLNDSFINDDIINNGNALNDSFGLQNNFFNIDFSLTKSQNRILTYPFPRANAEGRKLYNNLEKALMHIPFKPEDLDIETAAIFLGDDLDSVDSMREKIKCHAEGLIDFIKISKKWEKSILFKQLIDISKGVDVYLRETDSMFLNKNFKKIYDIKNKINPSVTPIKNISKKRNVSQLANDSSTELNDDIDFKTNLLSKKEFLYKITDQLISEIIDSQKYSKKYNLKIFIDNITENFKISYEDVLKFILENIEHFVNLTIQKHTEIYKDLENMLIFKSNFSKESKFKSCVDDESKISSKYDLSETNILNSIEDLSFKNKKRINKEKYVKSDVYEFQTYNKNKTLNLDTICKSSDIELNSQEFNSMSINIKKTAECLKKAISHGSYKLLSNTNSIVNKQNKLTLNSLRNSTTFLENKEYACNNSLKQNIMNDSLYDINLKYESSFENIMNKLNCKMTPENLRTLVDKSVKKNTTLVNSEKSDNKNDYFDTKIKTNLQLSEQDDPVINGDLSFNKFTKTLLESSLIKPGRGKPMLQIIPFPPTQPAQNSKLWFCPLKNCNYFSETFVSNRIYKTIIEHLKYHRNILSSKDKCEDSENHKQKNETVRSFVDKLETIASLWNLQSNEIQL</sequence>
<name>A0ACB7CHV2_9ASCO</name>
<organism evidence="1 2">
    <name type="scientific">Pneumocystis oryctolagi</name>
    <dbReference type="NCBI Taxonomy" id="42067"/>
    <lineage>
        <taxon>Eukaryota</taxon>
        <taxon>Fungi</taxon>
        <taxon>Dikarya</taxon>
        <taxon>Ascomycota</taxon>
        <taxon>Taphrinomycotina</taxon>
        <taxon>Pneumocystomycetes</taxon>
        <taxon>Pneumocystaceae</taxon>
        <taxon>Pneumocystis</taxon>
    </lineage>
</organism>